<dbReference type="PANTHER" id="PTHR43739">
    <property type="entry name" value="XYLOGLUCANASE (EUROFUNG)"/>
    <property type="match status" value="1"/>
</dbReference>
<sequence>MKTKILRVLVVLPVLAIFAAGCSITTTGTPGNATSDASIYLSTDSGATWRIMTNVPSLDARPQNITDVNVNLMSVDPEDSMAVYLATFDQGLYYTYNITNGWNHVTSLPSATINDVKVDPKNKCIIYAATANKLYRSSDCSRTWTEAYYDNNANVAVTSIVIDHYNSRNVYISTSRGDIIKSISSGTAWRTIQRLDEGINQLIISPLDSRKIFVATTKNNIYSFFSNTDTNANNSDDLEQNFLVSDWTDLNAVLRDYDLGSNFKDIIINPKDGVMYLATAKLILRSPDNGITWENIKLLPPEKDAVINALAINPQDSSDLYYVTNTAFFHSKDGGATWQTKNLPTKRAGRELILDFNHPNNVYLGTVKLK</sequence>
<dbReference type="GO" id="GO:0010411">
    <property type="term" value="P:xyloglucan metabolic process"/>
    <property type="evidence" value="ECO:0007669"/>
    <property type="project" value="TreeGrafter"/>
</dbReference>
<evidence type="ECO:0000313" key="2">
    <source>
        <dbReference type="EMBL" id="PIR95497.1"/>
    </source>
</evidence>
<name>A0A2H0V8R0_9BACT</name>
<evidence type="ECO:0000313" key="3">
    <source>
        <dbReference type="Proteomes" id="UP000229972"/>
    </source>
</evidence>
<feature type="signal peptide" evidence="1">
    <location>
        <begin position="1"/>
        <end position="19"/>
    </location>
</feature>
<dbReference type="InterPro" id="IPR015943">
    <property type="entry name" value="WD40/YVTN_repeat-like_dom_sf"/>
</dbReference>
<dbReference type="PROSITE" id="PS51257">
    <property type="entry name" value="PROKAR_LIPOPROTEIN"/>
    <property type="match status" value="1"/>
</dbReference>
<comment type="caution">
    <text evidence="2">The sequence shown here is derived from an EMBL/GenBank/DDBJ whole genome shotgun (WGS) entry which is preliminary data.</text>
</comment>
<reference evidence="3" key="1">
    <citation type="submission" date="2017-09" db="EMBL/GenBank/DDBJ databases">
        <title>Depth-based differentiation of microbial function through sediment-hosted aquifers and enrichment of novel symbionts in the deep terrestrial subsurface.</title>
        <authorList>
            <person name="Probst A.J."/>
            <person name="Ladd B."/>
            <person name="Jarett J.K."/>
            <person name="Geller-Mcgrath D.E."/>
            <person name="Sieber C.M.K."/>
            <person name="Emerson J.B."/>
            <person name="Anantharaman K."/>
            <person name="Thomas B.C."/>
            <person name="Malmstrom R."/>
            <person name="Stieglmeier M."/>
            <person name="Klingl A."/>
            <person name="Woyke T."/>
            <person name="Ryan C.M."/>
            <person name="Banfield J.F."/>
        </authorList>
    </citation>
    <scope>NUCLEOTIDE SEQUENCE [LARGE SCALE GENOMIC DNA]</scope>
</reference>
<gene>
    <name evidence="2" type="ORF">COT93_02180</name>
</gene>
<protein>
    <recommendedName>
        <fullName evidence="4">Sortilin N-terminal domain-containing protein</fullName>
    </recommendedName>
</protein>
<evidence type="ECO:0008006" key="4">
    <source>
        <dbReference type="Google" id="ProtNLM"/>
    </source>
</evidence>
<dbReference type="EMBL" id="PFAL01000018">
    <property type="protein sequence ID" value="PIR95497.1"/>
    <property type="molecule type" value="Genomic_DNA"/>
</dbReference>
<evidence type="ECO:0000256" key="1">
    <source>
        <dbReference type="SAM" id="SignalP"/>
    </source>
</evidence>
<keyword evidence="1" id="KW-0732">Signal</keyword>
<dbReference type="Gene3D" id="2.130.10.10">
    <property type="entry name" value="YVTN repeat-like/Quinoprotein amine dehydrogenase"/>
    <property type="match status" value="3"/>
</dbReference>
<dbReference type="AlphaFoldDB" id="A0A2H0V8R0"/>
<dbReference type="Proteomes" id="UP000229972">
    <property type="component" value="Unassembled WGS sequence"/>
</dbReference>
<dbReference type="SUPFAM" id="SSF110296">
    <property type="entry name" value="Oligoxyloglucan reducing end-specific cellobiohydrolase"/>
    <property type="match status" value="2"/>
</dbReference>
<proteinExistence type="predicted"/>
<organism evidence="2 3">
    <name type="scientific">Candidatus Falkowbacteria bacterium CG10_big_fil_rev_8_21_14_0_10_37_18</name>
    <dbReference type="NCBI Taxonomy" id="1974562"/>
    <lineage>
        <taxon>Bacteria</taxon>
        <taxon>Candidatus Falkowiibacteriota</taxon>
    </lineage>
</organism>
<feature type="chain" id="PRO_5013836631" description="Sortilin N-terminal domain-containing protein" evidence="1">
    <location>
        <begin position="20"/>
        <end position="370"/>
    </location>
</feature>
<dbReference type="InterPro" id="IPR052025">
    <property type="entry name" value="Xyloglucanase_GH74"/>
</dbReference>
<dbReference type="PANTHER" id="PTHR43739:SF5">
    <property type="entry name" value="EXO-ALPHA-SIALIDASE"/>
    <property type="match status" value="1"/>
</dbReference>
<accession>A0A2H0V8R0</accession>